<keyword evidence="5" id="KW-1184">Jasmonic acid signaling pathway</keyword>
<protein>
    <recommendedName>
        <fullName evidence="12">Fe2OG dioxygenase domain-containing protein</fullName>
    </recommendedName>
</protein>
<dbReference type="GO" id="GO:0016705">
    <property type="term" value="F:oxidoreductase activity, acting on paired donors, with incorporation or reduction of molecular oxygen"/>
    <property type="evidence" value="ECO:0007669"/>
    <property type="project" value="UniProtKB-ARBA"/>
</dbReference>
<dbReference type="PRINTS" id="PR00682">
    <property type="entry name" value="IPNSYNTHASE"/>
</dbReference>
<evidence type="ECO:0000256" key="6">
    <source>
        <dbReference type="ARBA" id="ARBA00022821"/>
    </source>
</evidence>
<keyword evidence="7" id="KW-0223">Dioxygenase</keyword>
<dbReference type="EMBL" id="CAKMRJ010005523">
    <property type="protein sequence ID" value="CAH1445893.1"/>
    <property type="molecule type" value="Genomic_DNA"/>
</dbReference>
<dbReference type="AlphaFoldDB" id="A0AAU9P7A2"/>
<feature type="domain" description="Fe2OG dioxygenase" evidence="12">
    <location>
        <begin position="208"/>
        <end position="308"/>
    </location>
</feature>
<dbReference type="InterPro" id="IPR026992">
    <property type="entry name" value="DIOX_N"/>
</dbReference>
<evidence type="ECO:0000313" key="13">
    <source>
        <dbReference type="EMBL" id="CAH1445893.1"/>
    </source>
</evidence>
<keyword evidence="4 11" id="KW-0479">Metal-binding</keyword>
<dbReference type="InterPro" id="IPR044861">
    <property type="entry name" value="IPNS-like_FE2OG_OXY"/>
</dbReference>
<evidence type="ECO:0000256" key="8">
    <source>
        <dbReference type="ARBA" id="ARBA00023002"/>
    </source>
</evidence>
<dbReference type="Proteomes" id="UP001157418">
    <property type="component" value="Unassembled WGS sequence"/>
</dbReference>
<evidence type="ECO:0000259" key="12">
    <source>
        <dbReference type="PROSITE" id="PS51471"/>
    </source>
</evidence>
<comment type="cofactor">
    <cofactor evidence="1">
        <name>Fe(2+)</name>
        <dbReference type="ChEBI" id="CHEBI:29033"/>
    </cofactor>
</comment>
<dbReference type="Gene3D" id="2.60.120.330">
    <property type="entry name" value="B-lactam Antibiotic, Isopenicillin N Synthase, Chain"/>
    <property type="match status" value="1"/>
</dbReference>
<evidence type="ECO:0000256" key="3">
    <source>
        <dbReference type="ARBA" id="ARBA00008056"/>
    </source>
</evidence>
<dbReference type="GO" id="GO:1900366">
    <property type="term" value="P:negative regulation of defense response to insect"/>
    <property type="evidence" value="ECO:0007669"/>
    <property type="project" value="UniProtKB-ARBA"/>
</dbReference>
<evidence type="ECO:0000256" key="1">
    <source>
        <dbReference type="ARBA" id="ARBA00001954"/>
    </source>
</evidence>
<gene>
    <name evidence="13" type="ORF">LVIROSA_LOCUS31629</name>
</gene>
<evidence type="ECO:0000313" key="14">
    <source>
        <dbReference type="Proteomes" id="UP001157418"/>
    </source>
</evidence>
<reference evidence="13 14" key="1">
    <citation type="submission" date="2022-01" db="EMBL/GenBank/DDBJ databases">
        <authorList>
            <person name="Xiong W."/>
            <person name="Schranz E."/>
        </authorList>
    </citation>
    <scope>NUCLEOTIDE SEQUENCE [LARGE SCALE GENOMIC DNA]</scope>
</reference>
<dbReference type="GO" id="GO:0006952">
    <property type="term" value="P:defense response"/>
    <property type="evidence" value="ECO:0007669"/>
    <property type="project" value="UniProtKB-KW"/>
</dbReference>
<proteinExistence type="inferred from homology"/>
<name>A0AAU9P7A2_9ASTR</name>
<dbReference type="GO" id="GO:1900150">
    <property type="term" value="P:regulation of defense response to fungus"/>
    <property type="evidence" value="ECO:0007669"/>
    <property type="project" value="UniProtKB-ARBA"/>
</dbReference>
<evidence type="ECO:0000256" key="11">
    <source>
        <dbReference type="RuleBase" id="RU003682"/>
    </source>
</evidence>
<dbReference type="GO" id="GO:0046872">
    <property type="term" value="F:metal ion binding"/>
    <property type="evidence" value="ECO:0007669"/>
    <property type="project" value="UniProtKB-KW"/>
</dbReference>
<evidence type="ECO:0000256" key="2">
    <source>
        <dbReference type="ARBA" id="ARBA00001961"/>
    </source>
</evidence>
<evidence type="ECO:0000256" key="5">
    <source>
        <dbReference type="ARBA" id="ARBA00022819"/>
    </source>
</evidence>
<evidence type="ECO:0000256" key="4">
    <source>
        <dbReference type="ARBA" id="ARBA00022723"/>
    </source>
</evidence>
<comment type="caution">
    <text evidence="13">The sequence shown here is derived from an EMBL/GenBank/DDBJ whole genome shotgun (WGS) entry which is preliminary data.</text>
</comment>
<organism evidence="13 14">
    <name type="scientific">Lactuca virosa</name>
    <dbReference type="NCBI Taxonomy" id="75947"/>
    <lineage>
        <taxon>Eukaryota</taxon>
        <taxon>Viridiplantae</taxon>
        <taxon>Streptophyta</taxon>
        <taxon>Embryophyta</taxon>
        <taxon>Tracheophyta</taxon>
        <taxon>Spermatophyta</taxon>
        <taxon>Magnoliopsida</taxon>
        <taxon>eudicotyledons</taxon>
        <taxon>Gunneridae</taxon>
        <taxon>Pentapetalae</taxon>
        <taxon>asterids</taxon>
        <taxon>campanulids</taxon>
        <taxon>Asterales</taxon>
        <taxon>Asteraceae</taxon>
        <taxon>Cichorioideae</taxon>
        <taxon>Cichorieae</taxon>
        <taxon>Lactucinae</taxon>
        <taxon>Lactuca</taxon>
    </lineage>
</organism>
<dbReference type="PROSITE" id="PS51471">
    <property type="entry name" value="FE2OG_OXY"/>
    <property type="match status" value="1"/>
</dbReference>
<keyword evidence="9 11" id="KW-0408">Iron</keyword>
<keyword evidence="8 11" id="KW-0560">Oxidoreductase</keyword>
<dbReference type="InterPro" id="IPR005123">
    <property type="entry name" value="Oxoglu/Fe-dep_dioxygenase_dom"/>
</dbReference>
<dbReference type="SUPFAM" id="SSF51197">
    <property type="entry name" value="Clavaminate synthase-like"/>
    <property type="match status" value="1"/>
</dbReference>
<dbReference type="GO" id="GO:2000022">
    <property type="term" value="P:regulation of jasmonic acid mediated signaling pathway"/>
    <property type="evidence" value="ECO:0007669"/>
    <property type="project" value="UniProtKB-ARBA"/>
</dbReference>
<dbReference type="GO" id="GO:0051213">
    <property type="term" value="F:dioxygenase activity"/>
    <property type="evidence" value="ECO:0007669"/>
    <property type="project" value="UniProtKB-KW"/>
</dbReference>
<comment type="similarity">
    <text evidence="3 11">Belongs to the iron/ascorbate-dependent oxidoreductase family.</text>
</comment>
<accession>A0AAU9P7A2</accession>
<keyword evidence="14" id="KW-1185">Reference proteome</keyword>
<evidence type="ECO:0000256" key="9">
    <source>
        <dbReference type="ARBA" id="ARBA00023004"/>
    </source>
</evidence>
<evidence type="ECO:0000256" key="10">
    <source>
        <dbReference type="ARBA" id="ARBA00052139"/>
    </source>
</evidence>
<dbReference type="PANTHER" id="PTHR47991">
    <property type="entry name" value="OXOGLUTARATE/IRON-DEPENDENT DIOXYGENASE"/>
    <property type="match status" value="1"/>
</dbReference>
<comment type="catalytic activity">
    <reaction evidence="10">
        <text>jasmonate + 2-oxoglutarate + O2 = (1R,2R)-12-hydroxyjasmonate + succinate + CO2</text>
        <dbReference type="Rhea" id="RHEA:67144"/>
        <dbReference type="ChEBI" id="CHEBI:15379"/>
        <dbReference type="ChEBI" id="CHEBI:16526"/>
        <dbReference type="ChEBI" id="CHEBI:16810"/>
        <dbReference type="ChEBI" id="CHEBI:30031"/>
        <dbReference type="ChEBI" id="CHEBI:58431"/>
        <dbReference type="ChEBI" id="CHEBI:132022"/>
    </reaction>
    <physiologicalReaction direction="left-to-right" evidence="10">
        <dbReference type="Rhea" id="RHEA:67145"/>
    </physiologicalReaction>
</comment>
<dbReference type="InterPro" id="IPR027443">
    <property type="entry name" value="IPNS-like_sf"/>
</dbReference>
<evidence type="ECO:0000256" key="7">
    <source>
        <dbReference type="ARBA" id="ARBA00022964"/>
    </source>
</evidence>
<dbReference type="FunFam" id="2.60.120.330:FF:000008">
    <property type="entry name" value="Jasmonate-regulated gene 21"/>
    <property type="match status" value="1"/>
</dbReference>
<dbReference type="Pfam" id="PF03171">
    <property type="entry name" value="2OG-FeII_Oxy"/>
    <property type="match status" value="1"/>
</dbReference>
<dbReference type="Pfam" id="PF14226">
    <property type="entry name" value="DIOX_N"/>
    <property type="match status" value="1"/>
</dbReference>
<keyword evidence="6" id="KW-0611">Plant defense</keyword>
<dbReference type="InterPro" id="IPR050295">
    <property type="entry name" value="Plant_2OG-oxidoreductases"/>
</dbReference>
<comment type="cofactor">
    <cofactor evidence="2">
        <name>L-ascorbate</name>
        <dbReference type="ChEBI" id="CHEBI:38290"/>
    </cofactor>
</comment>
<sequence>MVSILQSWPEPVVRVQSVSDSGINSIPECYVKPIYDRPYAHDLRSTEANIPVIDLANIDTSNPTLRQTTLNLISDACRQWGFFQVINHGVSHHLMAATRNIWREFFHLPLDVKQEYANSPATYEGYGSRLGVEKGAKLDWSDYFFLHCHPTSVRNERRWPAQPASCRKMVAEYNDEVVKLCRQLMKVFSLNLGLEEDYLQNAFGGDEISASLRVNFYPKCPQPDLTLGISPHSDPGGIIILLPDDHVYGLQVRKDDAWVTVKPIPNAFIVNLADQLQVLSNAKYKSVEHRVIVNSNEERVSLAFFYNPRGDVPIQPAKQLVTGDEPALYHPMTFNEYRTFIRLNGLHGKSQVESLKCQH</sequence>
<dbReference type="GO" id="GO:0120091">
    <property type="term" value="F:jasmonic acid hydrolase"/>
    <property type="evidence" value="ECO:0007669"/>
    <property type="project" value="UniProtKB-ARBA"/>
</dbReference>